<gene>
    <name evidence="1" type="ORF">XENOCAPTIV_004426</name>
</gene>
<proteinExistence type="predicted"/>
<evidence type="ECO:0000313" key="1">
    <source>
        <dbReference type="EMBL" id="MEQ2194895.1"/>
    </source>
</evidence>
<reference evidence="1 2" key="1">
    <citation type="submission" date="2021-06" db="EMBL/GenBank/DDBJ databases">
        <authorList>
            <person name="Palmer J.M."/>
        </authorList>
    </citation>
    <scope>NUCLEOTIDE SEQUENCE [LARGE SCALE GENOMIC DNA]</scope>
    <source>
        <strain evidence="1 2">XC_2019</strain>
        <tissue evidence="1">Muscle</tissue>
    </source>
</reference>
<organism evidence="1 2">
    <name type="scientific">Xenoophorus captivus</name>
    <dbReference type="NCBI Taxonomy" id="1517983"/>
    <lineage>
        <taxon>Eukaryota</taxon>
        <taxon>Metazoa</taxon>
        <taxon>Chordata</taxon>
        <taxon>Craniata</taxon>
        <taxon>Vertebrata</taxon>
        <taxon>Euteleostomi</taxon>
        <taxon>Actinopterygii</taxon>
        <taxon>Neopterygii</taxon>
        <taxon>Teleostei</taxon>
        <taxon>Neoteleostei</taxon>
        <taxon>Acanthomorphata</taxon>
        <taxon>Ovalentaria</taxon>
        <taxon>Atherinomorphae</taxon>
        <taxon>Cyprinodontiformes</taxon>
        <taxon>Goodeidae</taxon>
        <taxon>Xenoophorus</taxon>
    </lineage>
</organism>
<accession>A0ABV0QGE7</accession>
<dbReference type="Proteomes" id="UP001434883">
    <property type="component" value="Unassembled WGS sequence"/>
</dbReference>
<comment type="caution">
    <text evidence="1">The sequence shown here is derived from an EMBL/GenBank/DDBJ whole genome shotgun (WGS) entry which is preliminary data.</text>
</comment>
<evidence type="ECO:0000313" key="2">
    <source>
        <dbReference type="Proteomes" id="UP001434883"/>
    </source>
</evidence>
<protein>
    <submittedName>
        <fullName evidence="1">Uncharacterized protein</fullName>
    </submittedName>
</protein>
<keyword evidence="2" id="KW-1185">Reference proteome</keyword>
<name>A0ABV0QGE7_9TELE</name>
<sequence length="107" mass="12237">MDSIMSYNPHLMEVQKFTRRLCWENLQITEAKKISVCYINVVQQQYLFTSFPQKMLTTSWCGSVQLEVRCAFVKGDATVKPRLVSRVPNGPALHFHTYSPALLLSAV</sequence>
<dbReference type="EMBL" id="JAHRIN010009871">
    <property type="protein sequence ID" value="MEQ2194895.1"/>
    <property type="molecule type" value="Genomic_DNA"/>
</dbReference>